<feature type="compositionally biased region" description="Basic and acidic residues" evidence="1">
    <location>
        <begin position="752"/>
        <end position="764"/>
    </location>
</feature>
<reference evidence="2 3" key="1">
    <citation type="submission" date="2014-11" db="EMBL/GenBank/DDBJ databases">
        <title>Genomics derived discovery of secondary metabolites biosynthetic gene clusters in Aspergillus ustus.</title>
        <authorList>
            <person name="Pi B."/>
            <person name="Dai F."/>
            <person name="Song X."/>
            <person name="Zhu C."/>
            <person name="Li H."/>
            <person name="Yu D."/>
        </authorList>
    </citation>
    <scope>NUCLEOTIDE SEQUENCE [LARGE SCALE GENOMIC DNA]</scope>
    <source>
        <strain evidence="2 3">3.3904</strain>
    </source>
</reference>
<organism evidence="2 3">
    <name type="scientific">Aspergillus ustus</name>
    <dbReference type="NCBI Taxonomy" id="40382"/>
    <lineage>
        <taxon>Eukaryota</taxon>
        <taxon>Fungi</taxon>
        <taxon>Dikarya</taxon>
        <taxon>Ascomycota</taxon>
        <taxon>Pezizomycotina</taxon>
        <taxon>Eurotiomycetes</taxon>
        <taxon>Eurotiomycetidae</taxon>
        <taxon>Eurotiales</taxon>
        <taxon>Aspergillaceae</taxon>
        <taxon>Aspergillus</taxon>
        <taxon>Aspergillus subgen. Nidulantes</taxon>
    </lineage>
</organism>
<name>A0A0C1EGN5_ASPUT</name>
<feature type="region of interest" description="Disordered" evidence="1">
    <location>
        <begin position="716"/>
        <end position="765"/>
    </location>
</feature>
<protein>
    <submittedName>
        <fullName evidence="2">Uncharacterized protein</fullName>
    </submittedName>
</protein>
<evidence type="ECO:0000256" key="1">
    <source>
        <dbReference type="SAM" id="MobiDB-lite"/>
    </source>
</evidence>
<keyword evidence="3" id="KW-1185">Reference proteome</keyword>
<proteinExistence type="predicted"/>
<evidence type="ECO:0000313" key="3">
    <source>
        <dbReference type="Proteomes" id="UP000053475"/>
    </source>
</evidence>
<evidence type="ECO:0000313" key="2">
    <source>
        <dbReference type="EMBL" id="KIA75814.1"/>
    </source>
</evidence>
<gene>
    <name evidence="2" type="ORF">HK57_00428</name>
</gene>
<dbReference type="Proteomes" id="UP000053475">
    <property type="component" value="Unassembled WGS sequence"/>
</dbReference>
<sequence>MSVGEEEKRKQERLQSLLSEYRVHFVRLSHDNIPQNLRHEFELVRKIDQVSFHRYSRSESGETDPTILQNNIARARALLTNVESCSEYEVIEAQWREKVERRLFSILERPMICEIPAPDHIFKYLVQTRVQYEPELRKRLPKGKEPDLVLGLVNGRRFRKILATPPKSQASGEGEGEQTVADVVKSDLFASTSGIIFPFLVLEAKQGRARDSSRDIERQMAFPAYEMLRMQTCLMKLSGLADRRKRLPRVWLISAKAEIWKFYTGTATEREDGEYDYNIHHMWTGDISTEIGALKLVLLLDGILDWARDIYRMTIFEHLSSISSAPEDLQEFSRMTMTPIAEAIEELVDSTANLQSMPAIPESPGRVRKYTSGWVVDARYVTLSGGGLLITGNNIRNLFGALKRQDKAKSFARKICKAFSKTSFYSPNGEFIDKVRDTWVQDAVARQAGPDSPIYLQIATHRFIDRFYELNFALTFVAITEDSIAKLFEYAKYSSTSGLDEGDVRQAGHLINEDKLLRAIRAHRSGGLNDDTIKKCVSRIRTVARSSSPVGSRAFFKPISLSRSSFVDNFQYILSIYPRSQRQHSKNFLNLWKPSKLENVTTDERDRDQVLVIADSLATDWNDREGEDVTPPLGLFVFQDIASINECDIKKVLKRELREHSHYHTYLKGKSFYDTRELDDLGFFRRSQLFLDSNEGRFIVRRDPVELLESWIKELPDSDGSADETSSSEYQGQQSSDEEHGSSTGYSDGDEDVKAESDSERDSGEIPAGVAAVASNPTVLGSQDAQTTKIARPVFRKEHWTPRKQKLNSNWRSLVRSIKPEPEGGPPQIHVMADKALQETVQQSDILLSCPLSWQADVVADPKASTSQPDAHVTFGSDLVVSEETMELIARALQSEGHRDRPAKCQQ</sequence>
<dbReference type="EMBL" id="JOMC01000036">
    <property type="protein sequence ID" value="KIA75814.1"/>
    <property type="molecule type" value="Genomic_DNA"/>
</dbReference>
<feature type="compositionally biased region" description="Polar residues" evidence="1">
    <location>
        <begin position="723"/>
        <end position="735"/>
    </location>
</feature>
<accession>A0A0C1EGN5</accession>
<comment type="caution">
    <text evidence="2">The sequence shown here is derived from an EMBL/GenBank/DDBJ whole genome shotgun (WGS) entry which is preliminary data.</text>
</comment>
<dbReference type="AlphaFoldDB" id="A0A0C1EGN5"/>